<evidence type="ECO:0000313" key="2">
    <source>
        <dbReference type="EMBL" id="PMB63371.1"/>
    </source>
</evidence>
<organism evidence="2 3">
    <name type="scientific">Beauveria bassiana</name>
    <name type="common">White muscardine disease fungus</name>
    <name type="synonym">Tritirachium shiotae</name>
    <dbReference type="NCBI Taxonomy" id="176275"/>
    <lineage>
        <taxon>Eukaryota</taxon>
        <taxon>Fungi</taxon>
        <taxon>Dikarya</taxon>
        <taxon>Ascomycota</taxon>
        <taxon>Pezizomycotina</taxon>
        <taxon>Sordariomycetes</taxon>
        <taxon>Hypocreomycetidae</taxon>
        <taxon>Hypocreales</taxon>
        <taxon>Cordycipitaceae</taxon>
        <taxon>Beauveria</taxon>
    </lineage>
</organism>
<sequence length="95" mass="10904">MSESGSRRARNSGQNSLVRLKYQMPRSGYEAALLALRTYETGWEDIKRSMIAFYVEILAVSRVTRTAMLTNDEKRRSMCRRPTPFLRDPQSGMPG</sequence>
<proteinExistence type="predicted"/>
<dbReference type="EMBL" id="MRVG01000024">
    <property type="protein sequence ID" value="PMB63371.1"/>
    <property type="molecule type" value="Genomic_DNA"/>
</dbReference>
<evidence type="ECO:0000256" key="1">
    <source>
        <dbReference type="SAM" id="MobiDB-lite"/>
    </source>
</evidence>
<protein>
    <submittedName>
        <fullName evidence="2">Uncharacterized protein</fullName>
    </submittedName>
</protein>
<comment type="caution">
    <text evidence="2">The sequence shown here is derived from an EMBL/GenBank/DDBJ whole genome shotgun (WGS) entry which is preliminary data.</text>
</comment>
<evidence type="ECO:0000313" key="3">
    <source>
        <dbReference type="Proteomes" id="UP000235728"/>
    </source>
</evidence>
<reference evidence="2 3" key="1">
    <citation type="journal article" date="2016" name="Appl. Microbiol. Biotechnol.">
        <title>Characterization of T-DNA insertion mutants with decreased virulence in the entomopathogenic fungus Beauveria bassiana JEF-007.</title>
        <authorList>
            <person name="Kim S."/>
            <person name="Lee S.J."/>
            <person name="Nai Y.S."/>
            <person name="Yu J.S."/>
            <person name="Lee M.R."/>
            <person name="Yang Y.T."/>
            <person name="Kim J.S."/>
        </authorList>
    </citation>
    <scope>NUCLEOTIDE SEQUENCE [LARGE SCALE GENOMIC DNA]</scope>
    <source>
        <strain evidence="2 3">JEF-007</strain>
    </source>
</reference>
<gene>
    <name evidence="2" type="ORF">BM221_010781</name>
</gene>
<dbReference type="Proteomes" id="UP000235728">
    <property type="component" value="Unassembled WGS sequence"/>
</dbReference>
<name>A0A2N6N7W9_BEABA</name>
<feature type="region of interest" description="Disordered" evidence="1">
    <location>
        <begin position="73"/>
        <end position="95"/>
    </location>
</feature>
<dbReference type="AlphaFoldDB" id="A0A2N6N7W9"/>
<accession>A0A2N6N7W9</accession>